<feature type="transmembrane region" description="Helical" evidence="1">
    <location>
        <begin position="362"/>
        <end position="382"/>
    </location>
</feature>
<gene>
    <name evidence="2" type="ORF">S03H2_05756</name>
</gene>
<feature type="transmembrane region" description="Helical" evidence="1">
    <location>
        <begin position="251"/>
        <end position="279"/>
    </location>
</feature>
<feature type="transmembrane region" description="Helical" evidence="1">
    <location>
        <begin position="285"/>
        <end position="307"/>
    </location>
</feature>
<keyword evidence="1" id="KW-1133">Transmembrane helix</keyword>
<accession>X1E6J1</accession>
<evidence type="ECO:0000313" key="2">
    <source>
        <dbReference type="EMBL" id="GAH28187.1"/>
    </source>
</evidence>
<feature type="non-terminal residue" evidence="2">
    <location>
        <position position="383"/>
    </location>
</feature>
<feature type="non-terminal residue" evidence="2">
    <location>
        <position position="1"/>
    </location>
</feature>
<name>X1E6J1_9ZZZZ</name>
<proteinExistence type="predicted"/>
<feature type="transmembrane region" description="Helical" evidence="1">
    <location>
        <begin position="133"/>
        <end position="157"/>
    </location>
</feature>
<dbReference type="EMBL" id="BARU01002435">
    <property type="protein sequence ID" value="GAH28187.1"/>
    <property type="molecule type" value="Genomic_DNA"/>
</dbReference>
<keyword evidence="1" id="KW-0812">Transmembrane</keyword>
<organism evidence="2">
    <name type="scientific">marine sediment metagenome</name>
    <dbReference type="NCBI Taxonomy" id="412755"/>
    <lineage>
        <taxon>unclassified sequences</taxon>
        <taxon>metagenomes</taxon>
        <taxon>ecological metagenomes</taxon>
    </lineage>
</organism>
<dbReference type="AlphaFoldDB" id="X1E6J1"/>
<comment type="caution">
    <text evidence="2">The sequence shown here is derived from an EMBL/GenBank/DDBJ whole genome shotgun (WGS) entry which is preliminary data.</text>
</comment>
<feature type="transmembrane region" description="Helical" evidence="1">
    <location>
        <begin position="211"/>
        <end position="230"/>
    </location>
</feature>
<feature type="transmembrane region" description="Helical" evidence="1">
    <location>
        <begin position="101"/>
        <end position="121"/>
    </location>
</feature>
<reference evidence="2" key="1">
    <citation type="journal article" date="2014" name="Front. Microbiol.">
        <title>High frequency of phylogenetically diverse reductive dehalogenase-homologous genes in deep subseafloor sedimentary metagenomes.</title>
        <authorList>
            <person name="Kawai M."/>
            <person name="Futagami T."/>
            <person name="Toyoda A."/>
            <person name="Takaki Y."/>
            <person name="Nishi S."/>
            <person name="Hori S."/>
            <person name="Arai W."/>
            <person name="Tsubouchi T."/>
            <person name="Morono Y."/>
            <person name="Uchiyama I."/>
            <person name="Ito T."/>
            <person name="Fujiyama A."/>
            <person name="Inagaki F."/>
            <person name="Takami H."/>
        </authorList>
    </citation>
    <scope>NUCLEOTIDE SEQUENCE</scope>
    <source>
        <strain evidence="2">Expedition CK06-06</strain>
    </source>
</reference>
<evidence type="ECO:0000256" key="1">
    <source>
        <dbReference type="SAM" id="Phobius"/>
    </source>
</evidence>
<sequence>YPFAPGYLLTLAIEPTSFSAIFWITTIIGVALSILLTRFVYKRALKAMWIVTSSAALETKKKTTSKKTAEKEIEVLIKIRSPIKAYIRKDLSTTTRDMQTFMFVIMPFILPFMILIITMSSSGLGASYYEDYIVIWALLTLYQPMISMMLTAGFLNMEDTGAAILSSLPILPRDQAKAKLFLLGSIQTISYFLPIFLFIGNPEFLNYLLSFITWYPVVLTLLLSMFQLKIRFFGRMKYKFVVEEVNPEKKVIKWIIIGVGLHLIYLAFNFLGGILLTFYGASMMFLVTFFAGLFSFGILLISFNSMFPKVLGKKKMISIRESFRKYPIFGTGFLLLLYGGFLFLPILIELPLIFIVDVFVDIIPFIALLFIDFFVSFGVMALF</sequence>
<protein>
    <submittedName>
        <fullName evidence="2">Uncharacterized protein</fullName>
    </submittedName>
</protein>
<feature type="transmembrane region" description="Helical" evidence="1">
    <location>
        <begin position="20"/>
        <end position="41"/>
    </location>
</feature>
<feature type="transmembrane region" description="Helical" evidence="1">
    <location>
        <begin position="328"/>
        <end position="356"/>
    </location>
</feature>
<feature type="transmembrane region" description="Helical" evidence="1">
    <location>
        <begin position="178"/>
        <end position="199"/>
    </location>
</feature>
<keyword evidence="1" id="KW-0472">Membrane</keyword>